<protein>
    <submittedName>
        <fullName evidence="2">Uncharacterized protein</fullName>
    </submittedName>
</protein>
<evidence type="ECO:0000313" key="3">
    <source>
        <dbReference type="Proteomes" id="UP001500724"/>
    </source>
</evidence>
<evidence type="ECO:0000256" key="1">
    <source>
        <dbReference type="SAM" id="MobiDB-lite"/>
    </source>
</evidence>
<feature type="region of interest" description="Disordered" evidence="1">
    <location>
        <begin position="56"/>
        <end position="78"/>
    </location>
</feature>
<name>A0ABP3SRD1_9ACTN</name>
<dbReference type="RefSeq" id="WP_344000904.1">
    <property type="nucleotide sequence ID" value="NZ_BAAAGU010000025.1"/>
</dbReference>
<evidence type="ECO:0000313" key="2">
    <source>
        <dbReference type="EMBL" id="GAA0648364.1"/>
    </source>
</evidence>
<feature type="compositionally biased region" description="Low complexity" evidence="1">
    <location>
        <begin position="56"/>
        <end position="77"/>
    </location>
</feature>
<proteinExistence type="predicted"/>
<accession>A0ABP3SRD1</accession>
<reference evidence="3" key="1">
    <citation type="journal article" date="2019" name="Int. J. Syst. Evol. Microbiol.">
        <title>The Global Catalogue of Microorganisms (GCM) 10K type strain sequencing project: providing services to taxonomists for standard genome sequencing and annotation.</title>
        <authorList>
            <consortium name="The Broad Institute Genomics Platform"/>
            <consortium name="The Broad Institute Genome Sequencing Center for Infectious Disease"/>
            <person name="Wu L."/>
            <person name="Ma J."/>
        </authorList>
    </citation>
    <scope>NUCLEOTIDE SEQUENCE [LARGE SCALE GENOMIC DNA]</scope>
    <source>
        <strain evidence="3">JCM 10367</strain>
    </source>
</reference>
<comment type="caution">
    <text evidence="2">The sequence shown here is derived from an EMBL/GenBank/DDBJ whole genome shotgun (WGS) entry which is preliminary data.</text>
</comment>
<dbReference type="EMBL" id="BAAAGU010000025">
    <property type="protein sequence ID" value="GAA0648364.1"/>
    <property type="molecule type" value="Genomic_DNA"/>
</dbReference>
<keyword evidence="3" id="KW-1185">Reference proteome</keyword>
<sequence length="110" mass="11545">MKQHPDVKTLIPVGGWAETGGCFEPDGTRVDGRINIGLPYYTRGFKNVTGGTTVWSSARSRSATPTTRPAGPGTLLTRVASDETGPAAVTKALARRRVTPHAVPCGCGPR</sequence>
<dbReference type="Proteomes" id="UP001500724">
    <property type="component" value="Unassembled WGS sequence"/>
</dbReference>
<organism evidence="2 3">
    <name type="scientific">Streptomyces thermocarboxydovorans</name>
    <dbReference type="NCBI Taxonomy" id="59298"/>
    <lineage>
        <taxon>Bacteria</taxon>
        <taxon>Bacillati</taxon>
        <taxon>Actinomycetota</taxon>
        <taxon>Actinomycetes</taxon>
        <taxon>Kitasatosporales</taxon>
        <taxon>Streptomycetaceae</taxon>
        <taxon>Streptomyces</taxon>
    </lineage>
</organism>
<gene>
    <name evidence="2" type="ORF">GCM10009535_27750</name>
</gene>